<dbReference type="EC" id="4.1.1.81" evidence="4"/>
<dbReference type="InterPro" id="IPR005860">
    <property type="entry name" value="CobD"/>
</dbReference>
<comment type="function">
    <text evidence="2">Decarboxylates L-threonine-O-3-phosphate to yield (R)-1-amino-2-propanol O-2-phosphate, the precursor for the linkage between the nucleotide loop and the corrin ring in cobalamin.</text>
</comment>
<evidence type="ECO:0000259" key="10">
    <source>
        <dbReference type="Pfam" id="PF00155"/>
    </source>
</evidence>
<dbReference type="InterPro" id="IPR004839">
    <property type="entry name" value="Aminotransferase_I/II_large"/>
</dbReference>
<dbReference type="InterPro" id="IPR004838">
    <property type="entry name" value="NHTrfase_class1_PyrdxlP-BS"/>
</dbReference>
<organism evidence="11 12">
    <name type="scientific">Halopseudomonas salegens</name>
    <dbReference type="NCBI Taxonomy" id="1434072"/>
    <lineage>
        <taxon>Bacteria</taxon>
        <taxon>Pseudomonadati</taxon>
        <taxon>Pseudomonadota</taxon>
        <taxon>Gammaproteobacteria</taxon>
        <taxon>Pseudomonadales</taxon>
        <taxon>Pseudomonadaceae</taxon>
        <taxon>Halopseudomonas</taxon>
    </lineage>
</organism>
<dbReference type="PANTHER" id="PTHR42885:SF1">
    <property type="entry name" value="THREONINE-PHOSPHATE DECARBOXYLASE"/>
    <property type="match status" value="1"/>
</dbReference>
<name>A0A1H2HQR0_9GAMM</name>
<dbReference type="UniPathway" id="UPA00148"/>
<evidence type="ECO:0000256" key="9">
    <source>
        <dbReference type="ARBA" id="ARBA00048531"/>
    </source>
</evidence>
<dbReference type="Gene3D" id="3.90.1150.10">
    <property type="entry name" value="Aspartate Aminotransferase, domain 1"/>
    <property type="match status" value="1"/>
</dbReference>
<gene>
    <name evidence="11" type="ORF">SAMN05216210_3238</name>
</gene>
<evidence type="ECO:0000256" key="5">
    <source>
        <dbReference type="ARBA" id="ARBA00022573"/>
    </source>
</evidence>
<dbReference type="AlphaFoldDB" id="A0A1H2HQR0"/>
<sequence length="339" mass="36809">MLEHGGRLRQAAQQYGIKLAAWLDLSTGLAPWGWPLPVLPASCWRQLPEPDDGLIVAAQDYYQATSLLPVAGSQAAIQALPWLRPACRVLILGPCYAEHAQAWARAGHQVQVWNELTESQPPLDTCDVLVLVNPNNPTGRLLAPDTLLAWHAELAARGGWLLVDEAFADLQPEFSLARYSDRPGLIVLRSLGKFFALAGARVGFVLAESALLAQLEEQLGPWAVNGPARLVAQQVLVDRATQQAWRLRLQRDGRRLQQLLSEQGLTSGGGCALFQWVPHPAAASLHQQLAGQGILTRLFDQPAAVRIGLPGNKAGWDRLQQALQALALPPADVTVENVL</sequence>
<dbReference type="SUPFAM" id="SSF53383">
    <property type="entry name" value="PLP-dependent transferases"/>
    <property type="match status" value="1"/>
</dbReference>
<dbReference type="InterPro" id="IPR015421">
    <property type="entry name" value="PyrdxlP-dep_Trfase_major"/>
</dbReference>
<evidence type="ECO:0000256" key="1">
    <source>
        <dbReference type="ARBA" id="ARBA00001933"/>
    </source>
</evidence>
<dbReference type="STRING" id="1434072.SAMN05216210_3238"/>
<evidence type="ECO:0000256" key="7">
    <source>
        <dbReference type="ARBA" id="ARBA00023239"/>
    </source>
</evidence>
<dbReference type="RefSeq" id="WP_092388943.1">
    <property type="nucleotide sequence ID" value="NZ_LT629787.1"/>
</dbReference>
<dbReference type="CDD" id="cd00609">
    <property type="entry name" value="AAT_like"/>
    <property type="match status" value="1"/>
</dbReference>
<keyword evidence="5" id="KW-0169">Cobalamin biosynthesis</keyword>
<comment type="catalytic activity">
    <reaction evidence="9">
        <text>O-phospho-L-threonine + H(+) = (R)-1-aminopropan-2-yl phosphate + CO2</text>
        <dbReference type="Rhea" id="RHEA:11492"/>
        <dbReference type="ChEBI" id="CHEBI:15378"/>
        <dbReference type="ChEBI" id="CHEBI:16526"/>
        <dbReference type="ChEBI" id="CHEBI:58563"/>
        <dbReference type="ChEBI" id="CHEBI:58675"/>
        <dbReference type="EC" id="4.1.1.81"/>
    </reaction>
</comment>
<proteinExistence type="predicted"/>
<accession>A0A1H2HQR0</accession>
<dbReference type="Proteomes" id="UP000243924">
    <property type="component" value="Chromosome I"/>
</dbReference>
<dbReference type="InterPro" id="IPR015422">
    <property type="entry name" value="PyrdxlP-dep_Trfase_small"/>
</dbReference>
<evidence type="ECO:0000256" key="2">
    <source>
        <dbReference type="ARBA" id="ARBA00003444"/>
    </source>
</evidence>
<reference evidence="12" key="1">
    <citation type="submission" date="2016-10" db="EMBL/GenBank/DDBJ databases">
        <authorList>
            <person name="Varghese N."/>
            <person name="Submissions S."/>
        </authorList>
    </citation>
    <scope>NUCLEOTIDE SEQUENCE [LARGE SCALE GENOMIC DNA]</scope>
    <source>
        <strain evidence="12">CECT 8338</strain>
    </source>
</reference>
<keyword evidence="12" id="KW-1185">Reference proteome</keyword>
<comment type="pathway">
    <text evidence="3">Cofactor biosynthesis; adenosylcobalamin biosynthesis.</text>
</comment>
<dbReference type="PANTHER" id="PTHR42885">
    <property type="entry name" value="HISTIDINOL-PHOSPHATE AMINOTRANSFERASE-RELATED"/>
    <property type="match status" value="1"/>
</dbReference>
<dbReference type="PROSITE" id="PS00105">
    <property type="entry name" value="AA_TRANSFER_CLASS_1"/>
    <property type="match status" value="1"/>
</dbReference>
<dbReference type="NCBIfam" id="TIGR01140">
    <property type="entry name" value="L_thr_O3P_dcar"/>
    <property type="match status" value="1"/>
</dbReference>
<dbReference type="OrthoDB" id="9799304at2"/>
<evidence type="ECO:0000313" key="11">
    <source>
        <dbReference type="EMBL" id="SDU34223.1"/>
    </source>
</evidence>
<protein>
    <recommendedName>
        <fullName evidence="4">threonine-phosphate decarboxylase</fullName>
        <ecNumber evidence="4">4.1.1.81</ecNumber>
    </recommendedName>
    <alternativeName>
        <fullName evidence="8">L-threonine-O-3-phosphate decarboxylase</fullName>
    </alternativeName>
</protein>
<dbReference type="GO" id="GO:0009236">
    <property type="term" value="P:cobalamin biosynthetic process"/>
    <property type="evidence" value="ECO:0007669"/>
    <property type="project" value="UniProtKB-UniPathway"/>
</dbReference>
<dbReference type="EMBL" id="LT629787">
    <property type="protein sequence ID" value="SDU34223.1"/>
    <property type="molecule type" value="Genomic_DNA"/>
</dbReference>
<keyword evidence="7" id="KW-0456">Lyase</keyword>
<evidence type="ECO:0000256" key="8">
    <source>
        <dbReference type="ARBA" id="ARBA00029996"/>
    </source>
</evidence>
<evidence type="ECO:0000256" key="4">
    <source>
        <dbReference type="ARBA" id="ARBA00012285"/>
    </source>
</evidence>
<dbReference type="GO" id="GO:0030170">
    <property type="term" value="F:pyridoxal phosphate binding"/>
    <property type="evidence" value="ECO:0007669"/>
    <property type="project" value="InterPro"/>
</dbReference>
<comment type="cofactor">
    <cofactor evidence="1">
        <name>pyridoxal 5'-phosphate</name>
        <dbReference type="ChEBI" id="CHEBI:597326"/>
    </cofactor>
</comment>
<feature type="domain" description="Aminotransferase class I/classII large" evidence="10">
    <location>
        <begin position="65"/>
        <end position="311"/>
    </location>
</feature>
<evidence type="ECO:0000256" key="3">
    <source>
        <dbReference type="ARBA" id="ARBA00004953"/>
    </source>
</evidence>
<dbReference type="InterPro" id="IPR015424">
    <property type="entry name" value="PyrdxlP-dep_Trfase"/>
</dbReference>
<dbReference type="GO" id="GO:0048472">
    <property type="term" value="F:threonine-phosphate decarboxylase activity"/>
    <property type="evidence" value="ECO:0007669"/>
    <property type="project" value="UniProtKB-EC"/>
</dbReference>
<dbReference type="Pfam" id="PF00155">
    <property type="entry name" value="Aminotran_1_2"/>
    <property type="match status" value="1"/>
</dbReference>
<keyword evidence="6" id="KW-0663">Pyridoxal phosphate</keyword>
<dbReference type="Gene3D" id="3.40.640.10">
    <property type="entry name" value="Type I PLP-dependent aspartate aminotransferase-like (Major domain)"/>
    <property type="match status" value="1"/>
</dbReference>
<evidence type="ECO:0000313" key="12">
    <source>
        <dbReference type="Proteomes" id="UP000243924"/>
    </source>
</evidence>
<evidence type="ECO:0000256" key="6">
    <source>
        <dbReference type="ARBA" id="ARBA00022898"/>
    </source>
</evidence>